<keyword evidence="1" id="KW-1133">Transmembrane helix</keyword>
<gene>
    <name evidence="2" type="ORF">J2S41_000614</name>
</gene>
<organism evidence="2 3">
    <name type="scientific">Catenuloplanes atrovinosus</name>
    <dbReference type="NCBI Taxonomy" id="137266"/>
    <lineage>
        <taxon>Bacteria</taxon>
        <taxon>Bacillati</taxon>
        <taxon>Actinomycetota</taxon>
        <taxon>Actinomycetes</taxon>
        <taxon>Micromonosporales</taxon>
        <taxon>Micromonosporaceae</taxon>
        <taxon>Catenuloplanes</taxon>
    </lineage>
</organism>
<evidence type="ECO:0000313" key="2">
    <source>
        <dbReference type="EMBL" id="MDR7273836.1"/>
    </source>
</evidence>
<feature type="transmembrane region" description="Helical" evidence="1">
    <location>
        <begin position="9"/>
        <end position="29"/>
    </location>
</feature>
<keyword evidence="1" id="KW-0812">Transmembrane</keyword>
<dbReference type="AlphaFoldDB" id="A0AAE4C6S5"/>
<reference evidence="2" key="1">
    <citation type="submission" date="2023-07" db="EMBL/GenBank/DDBJ databases">
        <title>Sequencing the genomes of 1000 actinobacteria strains.</title>
        <authorList>
            <person name="Klenk H.-P."/>
        </authorList>
    </citation>
    <scope>NUCLEOTIDE SEQUENCE</scope>
    <source>
        <strain evidence="2">DSM 44707</strain>
    </source>
</reference>
<dbReference type="RefSeq" id="WP_310362781.1">
    <property type="nucleotide sequence ID" value="NZ_JAVDYB010000001.1"/>
</dbReference>
<protein>
    <submittedName>
        <fullName evidence="2">Uncharacterized protein</fullName>
    </submittedName>
</protein>
<name>A0AAE4C6S5_9ACTN</name>
<keyword evidence="3" id="KW-1185">Reference proteome</keyword>
<evidence type="ECO:0000313" key="3">
    <source>
        <dbReference type="Proteomes" id="UP001183643"/>
    </source>
</evidence>
<accession>A0AAE4C6S5</accession>
<comment type="caution">
    <text evidence="2">The sequence shown here is derived from an EMBL/GenBank/DDBJ whole genome shotgun (WGS) entry which is preliminary data.</text>
</comment>
<evidence type="ECO:0000256" key="1">
    <source>
        <dbReference type="SAM" id="Phobius"/>
    </source>
</evidence>
<proteinExistence type="predicted"/>
<dbReference type="EMBL" id="JAVDYB010000001">
    <property type="protein sequence ID" value="MDR7273836.1"/>
    <property type="molecule type" value="Genomic_DNA"/>
</dbReference>
<sequence length="52" mass="4850">MASEPVRSVWPIAVAVAAGALGYVILALAAVPPAVGVPLAVLAAGGALLSAG</sequence>
<dbReference type="Proteomes" id="UP001183643">
    <property type="component" value="Unassembled WGS sequence"/>
</dbReference>
<keyword evidence="1" id="KW-0472">Membrane</keyword>